<dbReference type="SUPFAM" id="SSF75005">
    <property type="entry name" value="Arabinanase/levansucrase/invertase"/>
    <property type="match status" value="1"/>
</dbReference>
<proteinExistence type="predicted"/>
<organism evidence="1 2">
    <name type="scientific">Puniceicoccus vermicola</name>
    <dbReference type="NCBI Taxonomy" id="388746"/>
    <lineage>
        <taxon>Bacteria</taxon>
        <taxon>Pseudomonadati</taxon>
        <taxon>Verrucomicrobiota</taxon>
        <taxon>Opitutia</taxon>
        <taxon>Puniceicoccales</taxon>
        <taxon>Puniceicoccaceae</taxon>
        <taxon>Puniceicoccus</taxon>
    </lineage>
</organism>
<dbReference type="InterPro" id="IPR023296">
    <property type="entry name" value="Glyco_hydro_beta-prop_sf"/>
</dbReference>
<name>A0A7X1E527_9BACT</name>
<reference evidence="1 2" key="1">
    <citation type="submission" date="2020-07" db="EMBL/GenBank/DDBJ databases">
        <authorList>
            <person name="Feng X."/>
        </authorList>
    </citation>
    <scope>NUCLEOTIDE SEQUENCE [LARGE SCALE GENOMIC DNA]</scope>
    <source>
        <strain evidence="1 2">JCM14086</strain>
    </source>
</reference>
<gene>
    <name evidence="1" type="ORF">H5P30_12975</name>
</gene>
<evidence type="ECO:0000313" key="1">
    <source>
        <dbReference type="EMBL" id="MBC2602689.1"/>
    </source>
</evidence>
<keyword evidence="1" id="KW-0378">Hydrolase</keyword>
<dbReference type="RefSeq" id="WP_185693355.1">
    <property type="nucleotide sequence ID" value="NZ_JACHVA010000101.1"/>
</dbReference>
<accession>A0A7X1E527</accession>
<sequence length="516" mass="59214">MNSFPHPNDLNNNQPIQVPYLKQIPDIIELQPGRQLFLDDYLWEAHRTSMSPCYHQPAKFSGNPILWPETAEETDPRFPPCAIAKSGGVWFDDRYQLFKMWYMTGYLGYAALAISRDGIHWERPSLDIVPGTNLILPQEVHPDSGSVIIDHNATGDEPRYKMLMREPNPVGPPWIDNFEALLYTSKDGVHWDFRGKSGPMDDRSTMYYNPIRQKWVQSIRKWHPLACRARYYHEGDHFLESARWTEESMTPWMRADCLDHGKYFPAQLYNFDAIAYESMMIGFHQILHGPNNPHGESRGEPKLTELYLSSSRDGCHWYRPDRQPFIPARREYGSWEFGYVESSAGMCCIVGDELWLYYSAYGGDPNRITEDWRTNGMYSNGAMGLAKIRRDGFASMRPNYPGSELQTRRMRFKGRHLFVNATTVGSRLSVAAIGTDEKPIPGLSHEDCLGFVGNSTCAQIRWKNKDLYSLEEEGVRFHFKLDRGDLFSFWMTDNLEGKSGGFTAAGGPGYTNGRDT</sequence>
<dbReference type="Gene3D" id="2.115.10.20">
    <property type="entry name" value="Glycosyl hydrolase domain, family 43"/>
    <property type="match status" value="1"/>
</dbReference>
<protein>
    <submittedName>
        <fullName evidence="1">Glycosyl hydrolase family 32</fullName>
    </submittedName>
</protein>
<dbReference type="GO" id="GO:0016787">
    <property type="term" value="F:hydrolase activity"/>
    <property type="evidence" value="ECO:0007669"/>
    <property type="project" value="UniProtKB-KW"/>
</dbReference>
<keyword evidence="2" id="KW-1185">Reference proteome</keyword>
<comment type="caution">
    <text evidence="1">The sequence shown here is derived from an EMBL/GenBank/DDBJ whole genome shotgun (WGS) entry which is preliminary data.</text>
</comment>
<dbReference type="Proteomes" id="UP000525652">
    <property type="component" value="Unassembled WGS sequence"/>
</dbReference>
<dbReference type="AlphaFoldDB" id="A0A7X1E527"/>
<evidence type="ECO:0000313" key="2">
    <source>
        <dbReference type="Proteomes" id="UP000525652"/>
    </source>
</evidence>
<dbReference type="EMBL" id="JACHVA010000101">
    <property type="protein sequence ID" value="MBC2602689.1"/>
    <property type="molecule type" value="Genomic_DNA"/>
</dbReference>